<sequence length="170" mass="19782">MRDLKRANAKMPAYKLLRESGFEVFTPMRWRLVTKSGRREREEVPCIPDLLFVHACADELDPVVEATPTLQYRYERGRGYRTPMTVRRVDMQRFILAVRATEEPRYYSPEEITPDMYGRRVLIVGGPLDGLEGRLLKARGTRRRHLLIDLAQLLTVAVEVAPEFIRLLPE</sequence>
<dbReference type="EMBL" id="JBCLPP010000052">
    <property type="protein sequence ID" value="MEY8246510.1"/>
    <property type="molecule type" value="Genomic_DNA"/>
</dbReference>
<dbReference type="InterPro" id="IPR036735">
    <property type="entry name" value="NGN_dom_sf"/>
</dbReference>
<dbReference type="Gene3D" id="3.30.70.940">
    <property type="entry name" value="NusG, N-terminal domain"/>
    <property type="match status" value="1"/>
</dbReference>
<protein>
    <submittedName>
        <fullName evidence="1">UpxY family transcription antiterminator</fullName>
    </submittedName>
</protein>
<proteinExistence type="predicted"/>
<dbReference type="CDD" id="cd09895">
    <property type="entry name" value="NGN_SP_UpxY"/>
    <property type="match status" value="1"/>
</dbReference>
<keyword evidence="2" id="KW-1185">Reference proteome</keyword>
<comment type="caution">
    <text evidence="1">The sequence shown here is derived from an EMBL/GenBank/DDBJ whole genome shotgun (WGS) entry which is preliminary data.</text>
</comment>
<dbReference type="NCBIfam" id="NF033644">
    <property type="entry name" value="antiterm_UpxY"/>
    <property type="match status" value="1"/>
</dbReference>
<evidence type="ECO:0000313" key="1">
    <source>
        <dbReference type="EMBL" id="MEY8246510.1"/>
    </source>
</evidence>
<dbReference type="RefSeq" id="WP_369863948.1">
    <property type="nucleotide sequence ID" value="NZ_JBCLPP010000052.1"/>
</dbReference>
<dbReference type="Proteomes" id="UP001565200">
    <property type="component" value="Unassembled WGS sequence"/>
</dbReference>
<gene>
    <name evidence="1" type="ORF">AAK873_12915</name>
</gene>
<evidence type="ECO:0000313" key="2">
    <source>
        <dbReference type="Proteomes" id="UP001565200"/>
    </source>
</evidence>
<dbReference type="SUPFAM" id="SSF82679">
    <property type="entry name" value="N-utilization substance G protein NusG, N-terminal domain"/>
    <property type="match status" value="1"/>
</dbReference>
<organism evidence="1 2">
    <name type="scientific">Heminiphilus faecis</name>
    <dbReference type="NCBI Taxonomy" id="2601703"/>
    <lineage>
        <taxon>Bacteria</taxon>
        <taxon>Pseudomonadati</taxon>
        <taxon>Bacteroidota</taxon>
        <taxon>Bacteroidia</taxon>
        <taxon>Bacteroidales</taxon>
        <taxon>Muribaculaceae</taxon>
        <taxon>Heminiphilus</taxon>
    </lineage>
</organism>
<reference evidence="1 2" key="1">
    <citation type="submission" date="2024-03" db="EMBL/GenBank/DDBJ databases">
        <title>Mouse gut bacterial collection (mGBC) of GemPharmatech.</title>
        <authorList>
            <person name="He Y."/>
            <person name="Dong L."/>
            <person name="Wu D."/>
            <person name="Gao X."/>
            <person name="Lin Z."/>
        </authorList>
    </citation>
    <scope>NUCLEOTIDE SEQUENCE [LARGE SCALE GENOMIC DNA]</scope>
    <source>
        <strain evidence="1 2">54-13</strain>
    </source>
</reference>
<name>A0ABV4CYL9_9BACT</name>
<accession>A0ABV4CYL9</accession>